<dbReference type="InterPro" id="IPR004563">
    <property type="entry name" value="Apolipo_AcylTrfase"/>
</dbReference>
<feature type="transmembrane region" description="Helical" evidence="9">
    <location>
        <begin position="156"/>
        <end position="178"/>
    </location>
</feature>
<dbReference type="RefSeq" id="WP_072900514.1">
    <property type="nucleotide sequence ID" value="NZ_FQXB01000002.1"/>
</dbReference>
<evidence type="ECO:0000259" key="10">
    <source>
        <dbReference type="PROSITE" id="PS50263"/>
    </source>
</evidence>
<evidence type="ECO:0000256" key="7">
    <source>
        <dbReference type="ARBA" id="ARBA00023136"/>
    </source>
</evidence>
<evidence type="ECO:0000256" key="3">
    <source>
        <dbReference type="ARBA" id="ARBA00022475"/>
    </source>
</evidence>
<dbReference type="Proteomes" id="UP000184074">
    <property type="component" value="Unassembled WGS sequence"/>
</dbReference>
<evidence type="ECO:0000256" key="1">
    <source>
        <dbReference type="ARBA" id="ARBA00004651"/>
    </source>
</evidence>
<keyword evidence="8 9" id="KW-0012">Acyltransferase</keyword>
<dbReference type="EC" id="2.3.1.269" evidence="9"/>
<dbReference type="InterPro" id="IPR003010">
    <property type="entry name" value="C-N_Hydrolase"/>
</dbReference>
<evidence type="ECO:0000256" key="5">
    <source>
        <dbReference type="ARBA" id="ARBA00022692"/>
    </source>
</evidence>
<name>A0A1M5PKR4_9RHOB</name>
<dbReference type="GO" id="GO:0005886">
    <property type="term" value="C:plasma membrane"/>
    <property type="evidence" value="ECO:0007669"/>
    <property type="project" value="UniProtKB-SubCell"/>
</dbReference>
<gene>
    <name evidence="9" type="primary">lnt</name>
    <name evidence="11" type="ORF">SAMN05444003_1698</name>
</gene>
<evidence type="ECO:0000256" key="9">
    <source>
        <dbReference type="HAMAP-Rule" id="MF_01148"/>
    </source>
</evidence>
<comment type="similarity">
    <text evidence="2 9">Belongs to the CN hydrolase family. Apolipoprotein N-acyltransferase subfamily.</text>
</comment>
<dbReference type="InterPro" id="IPR036526">
    <property type="entry name" value="C-N_Hydrolase_sf"/>
</dbReference>
<dbReference type="Pfam" id="PF00795">
    <property type="entry name" value="CN_hydrolase"/>
    <property type="match status" value="1"/>
</dbReference>
<dbReference type="EMBL" id="FQXB01000002">
    <property type="protein sequence ID" value="SHH02317.1"/>
    <property type="molecule type" value="Genomic_DNA"/>
</dbReference>
<sequence length="499" mass="54040">MNGVLESKWGRRLTLVLLGVTAGLGQAPTDLWFVTILALAAILALFRTSSTIQAAFGTGWWSGLGYFAFSLRWIVEPFLVDAATYGWIAPFALVLMAGGAALFWGAAGYVAYRFCRPLDVGFVATFSLVEIARSLILTGFPWALVGHIWIETPLALTAALWGPHGLTLIALLLALSILRLVSGAWLWAIAPAGAAIAFLVLSPPTLQTPADAPLIRIVQPNIPQQEKWDPRKKPENFARLLQLSSLPSGDPDLVVWPETALAEILERAGPSIDTISDLVGDVPLITGVQRRARDDIYHNSLIMIETGGEVTATYDKQHLVPFGEYFPGGELAARMGLRGFASSQGFGFTPGETDTKIDIPNIGLARPLICYEGIFSEELTTGERPDFLLLITNDAWFGKGAGPQQHLAQARLRSIEQGLPMVRAANTGISAMIDPYGRLISTLALDEQGVLDVQLPQPAPATLYARHGDILAMSAALMLLLTSILRMRRNPIDRTQTDL</sequence>
<keyword evidence="3 9" id="KW-1003">Cell membrane</keyword>
<feature type="transmembrane region" description="Helical" evidence="9">
    <location>
        <begin position="54"/>
        <end position="75"/>
    </location>
</feature>
<evidence type="ECO:0000256" key="8">
    <source>
        <dbReference type="ARBA" id="ARBA00023315"/>
    </source>
</evidence>
<dbReference type="PANTHER" id="PTHR38686:SF1">
    <property type="entry name" value="APOLIPOPROTEIN N-ACYLTRANSFERASE"/>
    <property type="match status" value="1"/>
</dbReference>
<dbReference type="PROSITE" id="PS50263">
    <property type="entry name" value="CN_HYDROLASE"/>
    <property type="match status" value="1"/>
</dbReference>
<keyword evidence="11" id="KW-0449">Lipoprotein</keyword>
<dbReference type="UniPathway" id="UPA00666"/>
<dbReference type="CDD" id="cd07571">
    <property type="entry name" value="ALP_N-acyl_transferase"/>
    <property type="match status" value="1"/>
</dbReference>
<evidence type="ECO:0000313" key="12">
    <source>
        <dbReference type="Proteomes" id="UP000184074"/>
    </source>
</evidence>
<dbReference type="SUPFAM" id="SSF56317">
    <property type="entry name" value="Carbon-nitrogen hydrolase"/>
    <property type="match status" value="1"/>
</dbReference>
<evidence type="ECO:0000313" key="11">
    <source>
        <dbReference type="EMBL" id="SHH02317.1"/>
    </source>
</evidence>
<feature type="transmembrane region" description="Helical" evidence="9">
    <location>
        <begin position="185"/>
        <end position="206"/>
    </location>
</feature>
<dbReference type="PANTHER" id="PTHR38686">
    <property type="entry name" value="APOLIPOPROTEIN N-ACYLTRANSFERASE"/>
    <property type="match status" value="1"/>
</dbReference>
<keyword evidence="4 9" id="KW-0808">Transferase</keyword>
<feature type="transmembrane region" description="Helical" evidence="9">
    <location>
        <begin position="31"/>
        <end position="47"/>
    </location>
</feature>
<evidence type="ECO:0000256" key="6">
    <source>
        <dbReference type="ARBA" id="ARBA00022989"/>
    </source>
</evidence>
<feature type="transmembrane region" description="Helical" evidence="9">
    <location>
        <begin position="87"/>
        <end position="110"/>
    </location>
</feature>
<keyword evidence="6 9" id="KW-1133">Transmembrane helix</keyword>
<dbReference type="GO" id="GO:0042158">
    <property type="term" value="P:lipoprotein biosynthetic process"/>
    <property type="evidence" value="ECO:0007669"/>
    <property type="project" value="UniProtKB-UniRule"/>
</dbReference>
<reference evidence="11 12" key="1">
    <citation type="submission" date="2016-11" db="EMBL/GenBank/DDBJ databases">
        <authorList>
            <person name="Jaros S."/>
            <person name="Januszkiewicz K."/>
            <person name="Wedrychowicz H."/>
        </authorList>
    </citation>
    <scope>NUCLEOTIDE SEQUENCE [LARGE SCALE GENOMIC DNA]</scope>
    <source>
        <strain evidence="11 12">DSM 28715</strain>
    </source>
</reference>
<evidence type="ECO:0000256" key="2">
    <source>
        <dbReference type="ARBA" id="ARBA00010065"/>
    </source>
</evidence>
<protein>
    <recommendedName>
        <fullName evidence="9">Apolipoprotein N-acyltransferase</fullName>
        <shortName evidence="9">ALP N-acyltransferase</shortName>
        <ecNumber evidence="9">2.3.1.269</ecNumber>
    </recommendedName>
</protein>
<dbReference type="AlphaFoldDB" id="A0A1M5PKR4"/>
<dbReference type="InterPro" id="IPR045378">
    <property type="entry name" value="LNT_N"/>
</dbReference>
<dbReference type="HAMAP" id="MF_01148">
    <property type="entry name" value="Lnt"/>
    <property type="match status" value="1"/>
</dbReference>
<organism evidence="11 12">
    <name type="scientific">Cognatiyoonia sediminum</name>
    <dbReference type="NCBI Taxonomy" id="1508389"/>
    <lineage>
        <taxon>Bacteria</taxon>
        <taxon>Pseudomonadati</taxon>
        <taxon>Pseudomonadota</taxon>
        <taxon>Alphaproteobacteria</taxon>
        <taxon>Rhodobacterales</taxon>
        <taxon>Paracoccaceae</taxon>
        <taxon>Cognatiyoonia</taxon>
    </lineage>
</organism>
<comment type="function">
    <text evidence="9">Catalyzes the phospholipid dependent N-acylation of the N-terminal cysteine of apolipoprotein, the last step in lipoprotein maturation.</text>
</comment>
<comment type="catalytic activity">
    <reaction evidence="9">
        <text>N-terminal S-1,2-diacyl-sn-glyceryl-L-cysteinyl-[lipoprotein] + a glycerophospholipid = N-acyl-S-1,2-diacyl-sn-glyceryl-L-cysteinyl-[lipoprotein] + a 2-acyl-sn-glycero-3-phospholipid + H(+)</text>
        <dbReference type="Rhea" id="RHEA:48228"/>
        <dbReference type="Rhea" id="RHEA-COMP:14681"/>
        <dbReference type="Rhea" id="RHEA-COMP:14684"/>
        <dbReference type="ChEBI" id="CHEBI:15378"/>
        <dbReference type="ChEBI" id="CHEBI:136912"/>
        <dbReference type="ChEBI" id="CHEBI:140656"/>
        <dbReference type="ChEBI" id="CHEBI:140657"/>
        <dbReference type="ChEBI" id="CHEBI:140660"/>
        <dbReference type="EC" id="2.3.1.269"/>
    </reaction>
</comment>
<proteinExistence type="inferred from homology"/>
<dbReference type="GO" id="GO:0016410">
    <property type="term" value="F:N-acyltransferase activity"/>
    <property type="evidence" value="ECO:0007669"/>
    <property type="project" value="UniProtKB-UniRule"/>
</dbReference>
<feature type="transmembrane region" description="Helical" evidence="9">
    <location>
        <begin position="122"/>
        <end position="150"/>
    </location>
</feature>
<dbReference type="Gene3D" id="3.60.110.10">
    <property type="entry name" value="Carbon-nitrogen hydrolase"/>
    <property type="match status" value="1"/>
</dbReference>
<comment type="subcellular location">
    <subcellularLocation>
        <location evidence="1 9">Cell membrane</location>
        <topology evidence="1 9">Multi-pass membrane protein</topology>
    </subcellularLocation>
</comment>
<keyword evidence="7 9" id="KW-0472">Membrane</keyword>
<feature type="domain" description="CN hydrolase" evidence="10">
    <location>
        <begin position="218"/>
        <end position="457"/>
    </location>
</feature>
<keyword evidence="5 9" id="KW-0812">Transmembrane</keyword>
<dbReference type="OrthoDB" id="9804277at2"/>
<evidence type="ECO:0000256" key="4">
    <source>
        <dbReference type="ARBA" id="ARBA00022679"/>
    </source>
</evidence>
<accession>A0A1M5PKR4</accession>
<dbReference type="STRING" id="1508389.SAMN05444003_1698"/>
<comment type="pathway">
    <text evidence="9">Protein modification; lipoprotein biosynthesis (N-acyl transfer).</text>
</comment>
<dbReference type="Pfam" id="PF20154">
    <property type="entry name" value="LNT_N"/>
    <property type="match status" value="1"/>
</dbReference>
<keyword evidence="12" id="KW-1185">Reference proteome</keyword>
<dbReference type="NCBIfam" id="TIGR00546">
    <property type="entry name" value="lnt"/>
    <property type="match status" value="1"/>
</dbReference>